<dbReference type="SMART" id="SM00847">
    <property type="entry name" value="HA2"/>
    <property type="match status" value="1"/>
</dbReference>
<evidence type="ECO:0000256" key="1">
    <source>
        <dbReference type="ARBA" id="ARBA00004123"/>
    </source>
</evidence>
<dbReference type="GO" id="GO:0003723">
    <property type="term" value="F:RNA binding"/>
    <property type="evidence" value="ECO:0007669"/>
    <property type="project" value="TreeGrafter"/>
</dbReference>
<evidence type="ECO:0000313" key="16">
    <source>
        <dbReference type="EMBL" id="VFQ74520.1"/>
    </source>
</evidence>
<dbReference type="InterPro" id="IPR048333">
    <property type="entry name" value="HA2_WH"/>
</dbReference>
<feature type="domain" description="Helicase ATP-binding" evidence="14">
    <location>
        <begin position="560"/>
        <end position="723"/>
    </location>
</feature>
<evidence type="ECO:0000256" key="10">
    <source>
        <dbReference type="ARBA" id="ARBA00023242"/>
    </source>
</evidence>
<evidence type="ECO:0000256" key="11">
    <source>
        <dbReference type="ARBA" id="ARBA00047984"/>
    </source>
</evidence>
<comment type="subcellular location">
    <subcellularLocation>
        <location evidence="1">Nucleus</location>
    </subcellularLocation>
    <subcellularLocation>
        <location evidence="2">Plastid</location>
    </subcellularLocation>
</comment>
<evidence type="ECO:0000256" key="12">
    <source>
        <dbReference type="SAM" id="MobiDB-lite"/>
    </source>
</evidence>
<dbReference type="EC" id="3.6.4.13" evidence="3"/>
<dbReference type="InterPro" id="IPR044762">
    <property type="entry name" value="DHX8/Prp22_DEXHc"/>
</dbReference>
<dbReference type="CDD" id="cd21691">
    <property type="entry name" value="GH2-like_DHX8"/>
    <property type="match status" value="1"/>
</dbReference>
<dbReference type="EMBL" id="OOIL02001339">
    <property type="protein sequence ID" value="VFQ74520.1"/>
    <property type="molecule type" value="Genomic_DNA"/>
</dbReference>
<evidence type="ECO:0000256" key="9">
    <source>
        <dbReference type="ARBA" id="ARBA00023187"/>
    </source>
</evidence>
<feature type="domain" description="S1 motif" evidence="13">
    <location>
        <begin position="245"/>
        <end position="314"/>
    </location>
</feature>
<proteinExistence type="predicted"/>
<dbReference type="FunFam" id="2.40.50.140:FF:000061">
    <property type="entry name" value="ATP-dependent RNA helicase DHX8"/>
    <property type="match status" value="1"/>
</dbReference>
<evidence type="ECO:0000259" key="14">
    <source>
        <dbReference type="PROSITE" id="PS51192"/>
    </source>
</evidence>
<dbReference type="InterPro" id="IPR014001">
    <property type="entry name" value="Helicase_ATP-bd"/>
</dbReference>
<dbReference type="SUPFAM" id="SSF50249">
    <property type="entry name" value="Nucleic acid-binding proteins"/>
    <property type="match status" value="1"/>
</dbReference>
<feature type="compositionally biased region" description="Basic and acidic residues" evidence="12">
    <location>
        <begin position="129"/>
        <end position="223"/>
    </location>
</feature>
<dbReference type="PROSITE" id="PS50126">
    <property type="entry name" value="S1"/>
    <property type="match status" value="1"/>
</dbReference>
<keyword evidence="4" id="KW-0507">mRNA processing</keyword>
<dbReference type="InterPro" id="IPR011545">
    <property type="entry name" value="DEAD/DEAH_box_helicase_dom"/>
</dbReference>
<dbReference type="GO" id="GO:0003724">
    <property type="term" value="F:RNA helicase activity"/>
    <property type="evidence" value="ECO:0007669"/>
    <property type="project" value="UniProtKB-EC"/>
</dbReference>
<evidence type="ECO:0000256" key="2">
    <source>
        <dbReference type="ARBA" id="ARBA00004474"/>
    </source>
</evidence>
<dbReference type="SUPFAM" id="SSF52540">
    <property type="entry name" value="P-loop containing nucleoside triphosphate hydrolases"/>
    <property type="match status" value="1"/>
</dbReference>
<feature type="region of interest" description="Disordered" evidence="12">
    <location>
        <begin position="322"/>
        <end position="351"/>
    </location>
</feature>
<dbReference type="FunFam" id="1.10.10.2130:FF:000001">
    <property type="entry name" value="Pre-mRNA-splicing factor ATP-dependent RNA helicase"/>
    <property type="match status" value="1"/>
</dbReference>
<dbReference type="Pfam" id="PF07717">
    <property type="entry name" value="OB_NTP_bind"/>
    <property type="match status" value="1"/>
</dbReference>
<keyword evidence="8" id="KW-0067">ATP-binding</keyword>
<keyword evidence="5" id="KW-0547">Nucleotide-binding</keyword>
<evidence type="ECO:0000259" key="13">
    <source>
        <dbReference type="PROSITE" id="PS50126"/>
    </source>
</evidence>
<dbReference type="GO" id="GO:0071013">
    <property type="term" value="C:catalytic step 2 spliceosome"/>
    <property type="evidence" value="ECO:0007669"/>
    <property type="project" value="TreeGrafter"/>
</dbReference>
<dbReference type="FunFam" id="3.40.50.300:FF:000101">
    <property type="entry name" value="Pre-mRNA-splicing factor ATP-dependent RNA helicase"/>
    <property type="match status" value="1"/>
</dbReference>
<dbReference type="InterPro" id="IPR049621">
    <property type="entry name" value="S1_DHX8_helicase"/>
</dbReference>
<evidence type="ECO:0000256" key="3">
    <source>
        <dbReference type="ARBA" id="ARBA00012552"/>
    </source>
</evidence>
<organism evidence="16 17">
    <name type="scientific">Cuscuta campestris</name>
    <dbReference type="NCBI Taxonomy" id="132261"/>
    <lineage>
        <taxon>Eukaryota</taxon>
        <taxon>Viridiplantae</taxon>
        <taxon>Streptophyta</taxon>
        <taxon>Embryophyta</taxon>
        <taxon>Tracheophyta</taxon>
        <taxon>Spermatophyta</taxon>
        <taxon>Magnoliopsida</taxon>
        <taxon>eudicotyledons</taxon>
        <taxon>Gunneridae</taxon>
        <taxon>Pentapetalae</taxon>
        <taxon>asterids</taxon>
        <taxon>lamiids</taxon>
        <taxon>Solanales</taxon>
        <taxon>Convolvulaceae</taxon>
        <taxon>Cuscuteae</taxon>
        <taxon>Cuscuta</taxon>
        <taxon>Cuscuta subgen. Grammica</taxon>
        <taxon>Cuscuta sect. Cleistogrammica</taxon>
    </lineage>
</organism>
<protein>
    <recommendedName>
        <fullName evidence="3">RNA helicase</fullName>
        <ecNumber evidence="3">3.6.4.13</ecNumber>
    </recommendedName>
</protein>
<keyword evidence="6" id="KW-0378">Hydrolase</keyword>
<evidence type="ECO:0000256" key="8">
    <source>
        <dbReference type="ARBA" id="ARBA00022840"/>
    </source>
</evidence>
<dbReference type="PROSITE" id="PS51192">
    <property type="entry name" value="HELICASE_ATP_BIND_1"/>
    <property type="match status" value="1"/>
</dbReference>
<dbReference type="InterPro" id="IPR001650">
    <property type="entry name" value="Helicase_C-like"/>
</dbReference>
<evidence type="ECO:0000256" key="5">
    <source>
        <dbReference type="ARBA" id="ARBA00022741"/>
    </source>
</evidence>
<dbReference type="InterPro" id="IPR007502">
    <property type="entry name" value="Helicase-assoc_dom"/>
</dbReference>
<dbReference type="Pfam" id="PF00575">
    <property type="entry name" value="S1"/>
    <property type="match status" value="1"/>
</dbReference>
<dbReference type="InterPro" id="IPR002464">
    <property type="entry name" value="DNA/RNA_helicase_DEAH_CS"/>
</dbReference>
<dbReference type="AlphaFoldDB" id="A0A484LDR6"/>
<evidence type="ECO:0000256" key="6">
    <source>
        <dbReference type="ARBA" id="ARBA00022801"/>
    </source>
</evidence>
<evidence type="ECO:0000256" key="7">
    <source>
        <dbReference type="ARBA" id="ARBA00022806"/>
    </source>
</evidence>
<dbReference type="CDD" id="cd05684">
    <property type="entry name" value="S1_DHX8_helicase"/>
    <property type="match status" value="1"/>
</dbReference>
<dbReference type="Pfam" id="PF00270">
    <property type="entry name" value="DEAD"/>
    <property type="match status" value="1"/>
</dbReference>
<keyword evidence="7" id="KW-0347">Helicase</keyword>
<dbReference type="InterPro" id="IPR027417">
    <property type="entry name" value="P-loop_NTPase"/>
</dbReference>
<dbReference type="Pfam" id="PF21010">
    <property type="entry name" value="HA2_C"/>
    <property type="match status" value="1"/>
</dbReference>
<feature type="compositionally biased region" description="Basic and acidic residues" evidence="12">
    <location>
        <begin position="322"/>
        <end position="339"/>
    </location>
</feature>
<feature type="region of interest" description="Disordered" evidence="12">
    <location>
        <begin position="129"/>
        <end position="239"/>
    </location>
</feature>
<reference evidence="16 17" key="1">
    <citation type="submission" date="2018-04" db="EMBL/GenBank/DDBJ databases">
        <authorList>
            <person name="Vogel A."/>
        </authorList>
    </citation>
    <scope>NUCLEOTIDE SEQUENCE [LARGE SCALE GENOMIC DNA]</scope>
</reference>
<feature type="compositionally biased region" description="Basic and acidic residues" evidence="12">
    <location>
        <begin position="230"/>
        <end position="239"/>
    </location>
</feature>
<dbReference type="GO" id="GO:0005524">
    <property type="term" value="F:ATP binding"/>
    <property type="evidence" value="ECO:0007669"/>
    <property type="project" value="UniProtKB-KW"/>
</dbReference>
<dbReference type="Pfam" id="PF00271">
    <property type="entry name" value="Helicase_C"/>
    <property type="match status" value="1"/>
</dbReference>
<dbReference type="OrthoDB" id="10253254at2759"/>
<dbReference type="CDD" id="cd18791">
    <property type="entry name" value="SF2_C_RHA"/>
    <property type="match status" value="1"/>
</dbReference>
<dbReference type="Gene3D" id="3.40.50.300">
    <property type="entry name" value="P-loop containing nucleotide triphosphate hydrolases"/>
    <property type="match status" value="2"/>
</dbReference>
<dbReference type="PANTHER" id="PTHR18934:SF85">
    <property type="entry name" value="ATP-DEPENDENT RNA HELICASE DHX8"/>
    <property type="match status" value="1"/>
</dbReference>
<evidence type="ECO:0000313" key="17">
    <source>
        <dbReference type="Proteomes" id="UP000595140"/>
    </source>
</evidence>
<comment type="catalytic activity">
    <reaction evidence="11">
        <text>ATP + H2O = ADP + phosphate + H(+)</text>
        <dbReference type="Rhea" id="RHEA:13065"/>
        <dbReference type="ChEBI" id="CHEBI:15377"/>
        <dbReference type="ChEBI" id="CHEBI:15378"/>
        <dbReference type="ChEBI" id="CHEBI:30616"/>
        <dbReference type="ChEBI" id="CHEBI:43474"/>
        <dbReference type="ChEBI" id="CHEBI:456216"/>
        <dbReference type="EC" id="3.6.4.13"/>
    </reaction>
</comment>
<dbReference type="FunFam" id="3.40.50.300:FF:000191">
    <property type="entry name" value="Pre-mRNA-splicing factor ATP-dependent RNA helicase"/>
    <property type="match status" value="1"/>
</dbReference>
<dbReference type="InterPro" id="IPR011709">
    <property type="entry name" value="DEAD-box_helicase_OB_fold"/>
</dbReference>
<name>A0A484LDR6_9ASTE</name>
<dbReference type="InterPro" id="IPR003029">
    <property type="entry name" value="S1_domain"/>
</dbReference>
<dbReference type="CDD" id="cd17971">
    <property type="entry name" value="DEXHc_DHX8"/>
    <property type="match status" value="1"/>
</dbReference>
<dbReference type="PANTHER" id="PTHR18934">
    <property type="entry name" value="ATP-DEPENDENT RNA HELICASE"/>
    <property type="match status" value="1"/>
</dbReference>
<dbReference type="Gene3D" id="1.20.120.1080">
    <property type="match status" value="1"/>
</dbReference>
<sequence length="1203" mass="137899">MGAEIEEDGLKRLEYLSLVSKVCSELETHIGVADKVLGEFITEMGRNCETVDEFDAKLKESGAEMPDYFVRTLLTIIHAILPPLPKSGSDQDDAKEADKSGKFSALKIKDDKARVKELEREIELETRKNCGNDGDEYRRDRDGRRDRRRERDADERRDMNRDGRRDRDREDRRDREREDRRDREREDRRDRDRGDRREKGRDAEYKSHDRDRDRHEGRKRREYDEEDRDEDRRNAAHGSDEPELYKVYKGRVSRVMETGCFVQLDECRGKEGLVHVSQMATRRVANAKDLVKRDQEVYVKVYSVSGQKLSLSMRDVDQKTGKDLLPLKKNSLDDNDGLRENPSGRNMEEGAARSRIGLSGIRILEEDDIAVPSRRPLKKMSSPERWEAKQLMASGVLPLKEHPMFDEEGDGFLYEDEGAEEELEIELNEDEPPFLQGQSRYSVDMSPVKIFKNPEGSLSRAAALQSALIKERREVREQQQRAMLDSIPKDLNRPWEDPMPETGERHLAQELRGVGLSAYDMPEWKKDAYGKTLTFGQRSKLPIQDQRQSLPIYKLKNELVQAVHDNQVLVVIGETGSGKTTQVTQYLAEAGYTTKGKIGCTQPRRVAAMSVAKRVAEEFGCRLGEEVGYAIRFEDCTGPDTVIKYMTDGMLLREILVDENLSQYSVVMLDEAHERTIHTDVLFGLLKQLIKKRTDLRLIVTSATLDAEKFSGYFFNCNIFTIPGRTFPVEILYTKQPESDYLDASLITVLQIHLTEPEGDILLFLTGQEEIDYACQCLYERMKGLGKNVPELIILPVYSALPSEMQSRIFDPAPPGKRKVVVATNIAEASLTIDGIFYVIDPGFAKQNVYNPKQGLDSLVITPISQASAKQRAGRAGRTGPGKCYRLYTESAFHNEMSPTSIPEIQRINLGMTVLNMKAMGINDLLSFDFMDPPTPQALISAMEQLYTLGALDEEGLLTKLGRKMAEFPLEPPLSKMLLASVDLGCSDEILTIIAMIQTGNIFYRPREKQAQADQKRAKFFQPEGDHLTLLAVYEAWKAKSFSGPWCFENFVQSRSLRRAQDVRKQLLSIMDKYKLDVVSAGKNFTKIRKAIAAGFFFHASRKDPQEGYRTLVENQPVYIHPSSALFQRQPDWVIYHELVMTTKEYMREVTVIDPKWLVELAPRYFKVSDPTKMSKRKRQERIEPLYDRYHEPNSWRLSKRRA</sequence>
<evidence type="ECO:0000256" key="4">
    <source>
        <dbReference type="ARBA" id="ARBA00022664"/>
    </source>
</evidence>
<dbReference type="GO" id="GO:0000390">
    <property type="term" value="P:spliceosomal complex disassembly"/>
    <property type="evidence" value="ECO:0007669"/>
    <property type="project" value="TreeGrafter"/>
</dbReference>
<feature type="domain" description="Helicase C-terminal" evidence="15">
    <location>
        <begin position="748"/>
        <end position="921"/>
    </location>
</feature>
<dbReference type="InterPro" id="IPR012340">
    <property type="entry name" value="NA-bd_OB-fold"/>
</dbReference>
<dbReference type="SMART" id="SM00487">
    <property type="entry name" value="DEXDc"/>
    <property type="match status" value="1"/>
</dbReference>
<keyword evidence="17" id="KW-1185">Reference proteome</keyword>
<dbReference type="SMART" id="SM00490">
    <property type="entry name" value="HELICc"/>
    <property type="match status" value="1"/>
</dbReference>
<evidence type="ECO:0000259" key="15">
    <source>
        <dbReference type="PROSITE" id="PS51194"/>
    </source>
</evidence>
<dbReference type="PROSITE" id="PS51194">
    <property type="entry name" value="HELICASE_CTER"/>
    <property type="match status" value="1"/>
</dbReference>
<keyword evidence="10" id="KW-0539">Nucleus</keyword>
<gene>
    <name evidence="16" type="ORF">CCAM_LOCUS16296</name>
</gene>
<dbReference type="FunFam" id="1.20.120.1080:FF:000001">
    <property type="entry name" value="Pre-mRNA-splicing factor ATP-dependent RNA helicase"/>
    <property type="match status" value="1"/>
</dbReference>
<dbReference type="Proteomes" id="UP000595140">
    <property type="component" value="Unassembled WGS sequence"/>
</dbReference>
<dbReference type="GO" id="GO:0016787">
    <property type="term" value="F:hydrolase activity"/>
    <property type="evidence" value="ECO:0007669"/>
    <property type="project" value="UniProtKB-KW"/>
</dbReference>
<accession>A0A484LDR6</accession>
<dbReference type="InterPro" id="IPR049588">
    <property type="entry name" value="DHX8_GH2-like"/>
</dbReference>
<dbReference type="GO" id="GO:0009536">
    <property type="term" value="C:plastid"/>
    <property type="evidence" value="ECO:0007669"/>
    <property type="project" value="UniProtKB-SubCell"/>
</dbReference>
<dbReference type="SMART" id="SM00316">
    <property type="entry name" value="S1"/>
    <property type="match status" value="1"/>
</dbReference>
<keyword evidence="9" id="KW-0508">mRNA splicing</keyword>
<dbReference type="Pfam" id="PF04408">
    <property type="entry name" value="WHD_HA2"/>
    <property type="match status" value="1"/>
</dbReference>
<dbReference type="Gene3D" id="2.40.50.140">
    <property type="entry name" value="Nucleic acid-binding proteins"/>
    <property type="match status" value="1"/>
</dbReference>
<dbReference type="PROSITE" id="PS00690">
    <property type="entry name" value="DEAH_ATP_HELICASE"/>
    <property type="match status" value="1"/>
</dbReference>